<proteinExistence type="inferred from homology"/>
<dbReference type="EMBL" id="LT838813">
    <property type="protein sequence ID" value="SMD45768.1"/>
    <property type="molecule type" value="Genomic_DNA"/>
</dbReference>
<evidence type="ECO:0000256" key="1">
    <source>
        <dbReference type="ARBA" id="ARBA00001933"/>
    </source>
</evidence>
<evidence type="ECO:0000313" key="8">
    <source>
        <dbReference type="Proteomes" id="UP000192333"/>
    </source>
</evidence>
<keyword evidence="4 5" id="KW-0663">Pyridoxal phosphate</keyword>
<evidence type="ECO:0000256" key="3">
    <source>
        <dbReference type="ARBA" id="ARBA00022679"/>
    </source>
</evidence>
<dbReference type="Gene3D" id="3.40.640.10">
    <property type="entry name" value="Type I PLP-dependent aspartate aminotransferase-like (Major domain)"/>
    <property type="match status" value="1"/>
</dbReference>
<dbReference type="PROSITE" id="PS00599">
    <property type="entry name" value="AA_TRANSFER_CLASS_2"/>
    <property type="match status" value="1"/>
</dbReference>
<gene>
    <name evidence="7" type="ORF">SAMN00777080_4435</name>
</gene>
<evidence type="ECO:0000256" key="4">
    <source>
        <dbReference type="ARBA" id="ARBA00022898"/>
    </source>
</evidence>
<evidence type="ECO:0000259" key="6">
    <source>
        <dbReference type="Pfam" id="PF00155"/>
    </source>
</evidence>
<evidence type="ECO:0000256" key="5">
    <source>
        <dbReference type="RuleBase" id="RU003693"/>
    </source>
</evidence>
<comment type="similarity">
    <text evidence="5">Belongs to the class-II pyridoxal-phosphate-dependent aminotransferase family.</text>
</comment>
<comment type="pathway">
    <text evidence="2">Lipid metabolism.</text>
</comment>
<sequence>MYNLNVIALDLFAKLQTNLGPLGKHSELAEGYFTFPKLEGEIAPRMMFKGKKVLTWSLNNYLGLANHPEVRKADTDAAAKWGAAYPMGARMMSGQTDLHEQLERELAEFVEKESAYLLNYGYQGIMSVIDSLLDRKDVVVYDSECHACIIDALRMHIGKRYVFPHNDIENCEKQLERATKLAEENGGGVLVITEGVFGMTGDQGKLAEIVKLKEKFQFRLLVDDAHGFGTMGKTGAGTAEEQGVQNEVDLYFSTFAKSMASIGAFIAGDANVIRFLKYNMRSQIFAKSLPMIFVEGALKRLELLRSQPELKDNLWKIVNALKSGLIEKGFSIGKSNSPVTPVVLNGTVGEAATLSKDLRETYNIFCSVVIYPVIPKGMIILRLIPTAVHTMEDVAETIAAFEAIKEKLTSGYYKNTELAVSFGE</sequence>
<comment type="cofactor">
    <cofactor evidence="1 5">
        <name>pyridoxal 5'-phosphate</name>
        <dbReference type="ChEBI" id="CHEBI:597326"/>
    </cofactor>
</comment>
<evidence type="ECO:0000313" key="7">
    <source>
        <dbReference type="EMBL" id="SMD45768.1"/>
    </source>
</evidence>
<dbReference type="Proteomes" id="UP000192333">
    <property type="component" value="Chromosome I"/>
</dbReference>
<feature type="domain" description="Aminotransferase class I/classII large" evidence="6">
    <location>
        <begin position="52"/>
        <end position="400"/>
    </location>
</feature>
<dbReference type="InterPro" id="IPR050087">
    <property type="entry name" value="AON_synthase_class-II"/>
</dbReference>
<dbReference type="InterPro" id="IPR015422">
    <property type="entry name" value="PyrdxlP-dep_Trfase_small"/>
</dbReference>
<dbReference type="STRING" id="758820.SAMN00777080_4435"/>
<dbReference type="Gene3D" id="3.90.1150.10">
    <property type="entry name" value="Aspartate Aminotransferase, domain 1"/>
    <property type="match status" value="1"/>
</dbReference>
<name>A0A1W2HAN1_9BACT</name>
<reference evidence="8" key="1">
    <citation type="submission" date="2017-04" db="EMBL/GenBank/DDBJ databases">
        <authorList>
            <person name="Varghese N."/>
            <person name="Submissions S."/>
        </authorList>
    </citation>
    <scope>NUCLEOTIDE SEQUENCE [LARGE SCALE GENOMIC DNA]</scope>
    <source>
        <strain evidence="8">DSM 16537</strain>
    </source>
</reference>
<evidence type="ECO:0000256" key="2">
    <source>
        <dbReference type="ARBA" id="ARBA00005189"/>
    </source>
</evidence>
<accession>A0A1W2HAN1</accession>
<dbReference type="SUPFAM" id="SSF53383">
    <property type="entry name" value="PLP-dependent transferases"/>
    <property type="match status" value="1"/>
</dbReference>
<dbReference type="InterPro" id="IPR015424">
    <property type="entry name" value="PyrdxlP-dep_Trfase"/>
</dbReference>
<protein>
    <submittedName>
        <fullName evidence="7">Glycine C-acetyltransferase</fullName>
    </submittedName>
</protein>
<dbReference type="InterPro" id="IPR001917">
    <property type="entry name" value="Aminotrans_II_pyridoxalP_BS"/>
</dbReference>
<dbReference type="PANTHER" id="PTHR13693">
    <property type="entry name" value="CLASS II AMINOTRANSFERASE/8-AMINO-7-OXONONANOATE SYNTHASE"/>
    <property type="match status" value="1"/>
</dbReference>
<dbReference type="GO" id="GO:0016740">
    <property type="term" value="F:transferase activity"/>
    <property type="evidence" value="ECO:0007669"/>
    <property type="project" value="UniProtKB-KW"/>
</dbReference>
<keyword evidence="8" id="KW-1185">Reference proteome</keyword>
<organism evidence="7 8">
    <name type="scientific">Aquiflexum balticum DSM 16537</name>
    <dbReference type="NCBI Taxonomy" id="758820"/>
    <lineage>
        <taxon>Bacteria</taxon>
        <taxon>Pseudomonadati</taxon>
        <taxon>Bacteroidota</taxon>
        <taxon>Cytophagia</taxon>
        <taxon>Cytophagales</taxon>
        <taxon>Cyclobacteriaceae</taxon>
        <taxon>Aquiflexum</taxon>
    </lineage>
</organism>
<dbReference type="InterPro" id="IPR004839">
    <property type="entry name" value="Aminotransferase_I/II_large"/>
</dbReference>
<dbReference type="InterPro" id="IPR015421">
    <property type="entry name" value="PyrdxlP-dep_Trfase_major"/>
</dbReference>
<dbReference type="AlphaFoldDB" id="A0A1W2HAN1"/>
<keyword evidence="3 7" id="KW-0808">Transferase</keyword>
<dbReference type="Pfam" id="PF00155">
    <property type="entry name" value="Aminotran_1_2"/>
    <property type="match status" value="1"/>
</dbReference>
<dbReference type="GO" id="GO:0030170">
    <property type="term" value="F:pyridoxal phosphate binding"/>
    <property type="evidence" value="ECO:0007669"/>
    <property type="project" value="InterPro"/>
</dbReference>